<dbReference type="Proteomes" id="UP001265259">
    <property type="component" value="Unassembled WGS sequence"/>
</dbReference>
<dbReference type="SUPFAM" id="SSF53448">
    <property type="entry name" value="Nucleotide-diphospho-sugar transferases"/>
    <property type="match status" value="1"/>
</dbReference>
<dbReference type="EMBL" id="JAVRHL010000003">
    <property type="protein sequence ID" value="MDT0683767.1"/>
    <property type="molecule type" value="Genomic_DNA"/>
</dbReference>
<dbReference type="RefSeq" id="WP_311692619.1">
    <property type="nucleotide sequence ID" value="NZ_JAVRHL010000003.1"/>
</dbReference>
<organism evidence="6 7">
    <name type="scientific">Tropicimonas omnivorans</name>
    <dbReference type="NCBI Taxonomy" id="3075590"/>
    <lineage>
        <taxon>Bacteria</taxon>
        <taxon>Pseudomonadati</taxon>
        <taxon>Pseudomonadota</taxon>
        <taxon>Alphaproteobacteria</taxon>
        <taxon>Rhodobacterales</taxon>
        <taxon>Roseobacteraceae</taxon>
        <taxon>Tropicimonas</taxon>
    </lineage>
</organism>
<comment type="similarity">
    <text evidence="1">Belongs to the glycosyltransferase 2 family.</text>
</comment>
<evidence type="ECO:0000313" key="7">
    <source>
        <dbReference type="Proteomes" id="UP001265259"/>
    </source>
</evidence>
<keyword evidence="2 6" id="KW-0328">Glycosyltransferase</keyword>
<dbReference type="Gene3D" id="3.90.550.10">
    <property type="entry name" value="Spore Coat Polysaccharide Biosynthesis Protein SpsA, Chain A"/>
    <property type="match status" value="1"/>
</dbReference>
<feature type="domain" description="Glycosyltransferase 2-like" evidence="4">
    <location>
        <begin position="5"/>
        <end position="104"/>
    </location>
</feature>
<evidence type="ECO:0000259" key="5">
    <source>
        <dbReference type="Pfam" id="PF02709"/>
    </source>
</evidence>
<accession>A0ABU3DJ62</accession>
<name>A0ABU3DJ62_9RHOB</name>
<keyword evidence="7" id="KW-1185">Reference proteome</keyword>
<dbReference type="InterPro" id="IPR027791">
    <property type="entry name" value="Galactosyl_T_C"/>
</dbReference>
<sequence length="309" mass="33991">MSGVSVLTIARGRDAALANVVRGLCRQTVLPDELVIARMQDAPYDLPDAPFPIRQIHVSGKELPLASARNAAARAATRDSLVFLDADCIPAPDLVEEYRSGIEAWGGILMGEVMYLPSGALEGGIDYAAFDAASEKHSDRRGPPEDGIDICNDYRCFWSLNFGLSRAAFERIGGFDERYYGYGGEDTDFGKTAVVAGLPIGWLKGGRVYHQYHAHHMPPIHHLHAVVRNALKFEEKWGYRTMGHWLYAFGLMGLLDEDESGALRILREPNDADRALSSQSEGMPYVNTARVIRALQAMKETASPRIAAE</sequence>
<dbReference type="InterPro" id="IPR029044">
    <property type="entry name" value="Nucleotide-diphossugar_trans"/>
</dbReference>
<dbReference type="Pfam" id="PF00535">
    <property type="entry name" value="Glycos_transf_2"/>
    <property type="match status" value="1"/>
</dbReference>
<evidence type="ECO:0000256" key="1">
    <source>
        <dbReference type="ARBA" id="ARBA00006739"/>
    </source>
</evidence>
<feature type="domain" description="Galactosyltransferase C-terminal" evidence="5">
    <location>
        <begin position="151"/>
        <end position="213"/>
    </location>
</feature>
<evidence type="ECO:0000259" key="4">
    <source>
        <dbReference type="Pfam" id="PF00535"/>
    </source>
</evidence>
<comment type="caution">
    <text evidence="6">The sequence shown here is derived from an EMBL/GenBank/DDBJ whole genome shotgun (WGS) entry which is preliminary data.</text>
</comment>
<dbReference type="PANTHER" id="PTHR43179:SF12">
    <property type="entry name" value="GALACTOFURANOSYLTRANSFERASE GLFT2"/>
    <property type="match status" value="1"/>
</dbReference>
<gene>
    <name evidence="6" type="ORF">RM543_13830</name>
</gene>
<evidence type="ECO:0000256" key="3">
    <source>
        <dbReference type="ARBA" id="ARBA00022679"/>
    </source>
</evidence>
<evidence type="ECO:0000313" key="6">
    <source>
        <dbReference type="EMBL" id="MDT0683767.1"/>
    </source>
</evidence>
<proteinExistence type="inferred from homology"/>
<evidence type="ECO:0000256" key="2">
    <source>
        <dbReference type="ARBA" id="ARBA00022676"/>
    </source>
</evidence>
<reference evidence="6 7" key="1">
    <citation type="submission" date="2023-09" db="EMBL/GenBank/DDBJ databases">
        <authorList>
            <person name="Rey-Velasco X."/>
        </authorList>
    </citation>
    <scope>NUCLEOTIDE SEQUENCE [LARGE SCALE GENOMIC DNA]</scope>
    <source>
        <strain evidence="6 7">F158</strain>
    </source>
</reference>
<keyword evidence="3" id="KW-0808">Transferase</keyword>
<dbReference type="InterPro" id="IPR001173">
    <property type="entry name" value="Glyco_trans_2-like"/>
</dbReference>
<protein>
    <submittedName>
        <fullName evidence="6">Galactosyltransferase-related protein</fullName>
    </submittedName>
</protein>
<dbReference type="Pfam" id="PF02709">
    <property type="entry name" value="Glyco_transf_7C"/>
    <property type="match status" value="1"/>
</dbReference>
<dbReference type="GO" id="GO:0016757">
    <property type="term" value="F:glycosyltransferase activity"/>
    <property type="evidence" value="ECO:0007669"/>
    <property type="project" value="UniProtKB-KW"/>
</dbReference>
<dbReference type="PANTHER" id="PTHR43179">
    <property type="entry name" value="RHAMNOSYLTRANSFERASE WBBL"/>
    <property type="match status" value="1"/>
</dbReference>